<keyword evidence="4" id="KW-0472">Membrane</keyword>
<dbReference type="AlphaFoldDB" id="A0A8D5JWT8"/>
<protein>
    <recommendedName>
        <fullName evidence="5">Methyltransferase domain-containing protein</fullName>
    </recommendedName>
</protein>
<dbReference type="GO" id="GO:0016279">
    <property type="term" value="F:protein-lysine N-methyltransferase activity"/>
    <property type="evidence" value="ECO:0007669"/>
    <property type="project" value="InterPro"/>
</dbReference>
<keyword evidence="1" id="KW-0489">Methyltransferase</keyword>
<sequence length="176" mass="20137">MLALHLPTQFYLIGFLISLSLYWTTFRTQVPFYPSRPAVWKHVAELIPQGSSIHMVDIGSGLGDLTMYLAKQRQESYFLGVEIAPLPWFISVVRARLQRSKAKFILGDYYALNFSEFDVVFAYLSPAAMAALWQKAKSEMCPGSLLISYEFNIDQVPATIDISVREDLPLLYVWRM</sequence>
<dbReference type="InterPro" id="IPR029063">
    <property type="entry name" value="SAM-dependent_MTases_sf"/>
</dbReference>
<gene>
    <name evidence="6" type="ORF">ZMTM_16980</name>
</gene>
<dbReference type="Gene3D" id="3.40.50.150">
    <property type="entry name" value="Vaccinia Virus protein VP39"/>
    <property type="match status" value="1"/>
</dbReference>
<evidence type="ECO:0000256" key="1">
    <source>
        <dbReference type="ARBA" id="ARBA00022603"/>
    </source>
</evidence>
<evidence type="ECO:0000256" key="4">
    <source>
        <dbReference type="SAM" id="Phobius"/>
    </source>
</evidence>
<dbReference type="SUPFAM" id="SSF53335">
    <property type="entry name" value="S-adenosyl-L-methionine-dependent methyltransferases"/>
    <property type="match status" value="1"/>
</dbReference>
<dbReference type="InterPro" id="IPR041698">
    <property type="entry name" value="Methyltransf_25"/>
</dbReference>
<keyword evidence="3" id="KW-0949">S-adenosyl-L-methionine</keyword>
<dbReference type="Proteomes" id="UP000826722">
    <property type="component" value="Chromosome"/>
</dbReference>
<dbReference type="PANTHER" id="PTHR13610">
    <property type="entry name" value="METHYLTRANSFERASE DOMAIN-CONTAINING PROTEIN"/>
    <property type="match status" value="1"/>
</dbReference>
<evidence type="ECO:0000313" key="7">
    <source>
        <dbReference type="Proteomes" id="UP000826722"/>
    </source>
</evidence>
<evidence type="ECO:0000256" key="3">
    <source>
        <dbReference type="ARBA" id="ARBA00022691"/>
    </source>
</evidence>
<accession>A0A8D5JWT8</accession>
<dbReference type="InterPro" id="IPR026170">
    <property type="entry name" value="FAM173A/B"/>
</dbReference>
<feature type="domain" description="Methyltransferase" evidence="5">
    <location>
        <begin position="56"/>
        <end position="132"/>
    </location>
</feature>
<keyword evidence="4" id="KW-1133">Transmembrane helix</keyword>
<keyword evidence="2" id="KW-0808">Transferase</keyword>
<dbReference type="CDD" id="cd02440">
    <property type="entry name" value="AdoMet_MTases"/>
    <property type="match status" value="1"/>
</dbReference>
<dbReference type="EMBL" id="AP024110">
    <property type="protein sequence ID" value="BCM25439.1"/>
    <property type="molecule type" value="Genomic_DNA"/>
</dbReference>
<reference evidence="6" key="1">
    <citation type="journal article" date="2021" name="Arch. Microbiol.">
        <title>Methyloradius palustris gen. nov., sp. nov., a methanol-oxidizing bacterium isolated from snow.</title>
        <authorList>
            <person name="Miyadera T."/>
            <person name="Kojima H."/>
            <person name="Fukui M."/>
        </authorList>
    </citation>
    <scope>NUCLEOTIDE SEQUENCE</scope>
    <source>
        <strain evidence="6">Zm11</strain>
    </source>
</reference>
<proteinExistence type="predicted"/>
<keyword evidence="4" id="KW-0812">Transmembrane</keyword>
<keyword evidence="7" id="KW-1185">Reference proteome</keyword>
<feature type="transmembrane region" description="Helical" evidence="4">
    <location>
        <begin position="6"/>
        <end position="26"/>
    </location>
</feature>
<dbReference type="PANTHER" id="PTHR13610:SF9">
    <property type="entry name" value="FI06469P"/>
    <property type="match status" value="1"/>
</dbReference>
<dbReference type="Pfam" id="PF13649">
    <property type="entry name" value="Methyltransf_25"/>
    <property type="match status" value="1"/>
</dbReference>
<organism evidence="6 7">
    <name type="scientific">Methyloradius palustris</name>
    <dbReference type="NCBI Taxonomy" id="2778876"/>
    <lineage>
        <taxon>Bacteria</taxon>
        <taxon>Pseudomonadati</taxon>
        <taxon>Pseudomonadota</taxon>
        <taxon>Betaproteobacteria</taxon>
        <taxon>Nitrosomonadales</taxon>
        <taxon>Methylophilaceae</taxon>
        <taxon>Methyloradius</taxon>
    </lineage>
</organism>
<dbReference type="KEGG" id="mpau:ZMTM_16980"/>
<evidence type="ECO:0000259" key="5">
    <source>
        <dbReference type="Pfam" id="PF13649"/>
    </source>
</evidence>
<name>A0A8D5JWT8_9PROT</name>
<evidence type="ECO:0000256" key="2">
    <source>
        <dbReference type="ARBA" id="ARBA00022679"/>
    </source>
</evidence>
<dbReference type="GO" id="GO:0032259">
    <property type="term" value="P:methylation"/>
    <property type="evidence" value="ECO:0007669"/>
    <property type="project" value="UniProtKB-KW"/>
</dbReference>
<evidence type="ECO:0000313" key="6">
    <source>
        <dbReference type="EMBL" id="BCM25439.1"/>
    </source>
</evidence>